<dbReference type="PANTHER" id="PTHR11733">
    <property type="entry name" value="ZINC METALLOPROTEASE FAMILY M13 NEPRILYSIN-RELATED"/>
    <property type="match status" value="1"/>
</dbReference>
<name>A0A8X6YGX3_9ARAC</name>
<dbReference type="SUPFAM" id="SSF55486">
    <property type="entry name" value="Metalloproteases ('zincins'), catalytic domain"/>
    <property type="match status" value="1"/>
</dbReference>
<dbReference type="PROSITE" id="PS51885">
    <property type="entry name" value="NEPRILYSIN"/>
    <property type="match status" value="1"/>
</dbReference>
<evidence type="ECO:0000313" key="4">
    <source>
        <dbReference type="Proteomes" id="UP000886998"/>
    </source>
</evidence>
<evidence type="ECO:0000313" key="3">
    <source>
        <dbReference type="EMBL" id="GFY69359.1"/>
    </source>
</evidence>
<dbReference type="InterPro" id="IPR042089">
    <property type="entry name" value="Peptidase_M13_dom_2"/>
</dbReference>
<dbReference type="Gene3D" id="1.10.1380.10">
    <property type="entry name" value="Neutral endopeptidase , domain2"/>
    <property type="match status" value="1"/>
</dbReference>
<dbReference type="PANTHER" id="PTHR11733:SF167">
    <property type="entry name" value="FI17812P1-RELATED"/>
    <property type="match status" value="1"/>
</dbReference>
<dbReference type="Pfam" id="PF05649">
    <property type="entry name" value="Peptidase_M13_N"/>
    <property type="match status" value="1"/>
</dbReference>
<reference evidence="3" key="1">
    <citation type="submission" date="2020-08" db="EMBL/GenBank/DDBJ databases">
        <title>Multicomponent nature underlies the extraordinary mechanical properties of spider dragline silk.</title>
        <authorList>
            <person name="Kono N."/>
            <person name="Nakamura H."/>
            <person name="Mori M."/>
            <person name="Yoshida Y."/>
            <person name="Ohtoshi R."/>
            <person name="Malay A.D."/>
            <person name="Moran D.A.P."/>
            <person name="Tomita M."/>
            <person name="Numata K."/>
            <person name="Arakawa K."/>
        </authorList>
    </citation>
    <scope>NUCLEOTIDE SEQUENCE</scope>
</reference>
<comment type="similarity">
    <text evidence="1">Belongs to the peptidase M13 family.</text>
</comment>
<dbReference type="OrthoDB" id="6475849at2759"/>
<protein>
    <submittedName>
        <fullName evidence="3">Endothelin-converting enzyme homolog</fullName>
    </submittedName>
</protein>
<evidence type="ECO:0000259" key="2">
    <source>
        <dbReference type="Pfam" id="PF05649"/>
    </source>
</evidence>
<organism evidence="3 4">
    <name type="scientific">Trichonephila inaurata madagascariensis</name>
    <dbReference type="NCBI Taxonomy" id="2747483"/>
    <lineage>
        <taxon>Eukaryota</taxon>
        <taxon>Metazoa</taxon>
        <taxon>Ecdysozoa</taxon>
        <taxon>Arthropoda</taxon>
        <taxon>Chelicerata</taxon>
        <taxon>Arachnida</taxon>
        <taxon>Araneae</taxon>
        <taxon>Araneomorphae</taxon>
        <taxon>Entelegynae</taxon>
        <taxon>Araneoidea</taxon>
        <taxon>Nephilidae</taxon>
        <taxon>Trichonephila</taxon>
        <taxon>Trichonephila inaurata</taxon>
    </lineage>
</organism>
<dbReference type="Proteomes" id="UP000886998">
    <property type="component" value="Unassembled WGS sequence"/>
</dbReference>
<sequence>MVDLKNSSRNSVVVDQKELTLSSRNFYLNKTMDDKLLSAYLAYMTKVGVLLGGEEYATRLQMQDVIEFEMKLAEILIPDEERLDHNSMYRKVTISQLQEVAPFINWRHFFNSAFKKVGREINSSEPVVVFALDYLKKLSKLVTQYLSNSQGRVTMANYLAWILVHNMLGKLSTPFRDAGDVLSMALLGSVSKEIRWKTCISAVDDSVGFALSAMFVREAFPGDSKIMAQNMIQGIKESFKITFLL</sequence>
<accession>A0A8X6YGX3</accession>
<feature type="domain" description="Peptidase M13 N-terminal" evidence="2">
    <location>
        <begin position="2"/>
        <end position="240"/>
    </location>
</feature>
<gene>
    <name evidence="3" type="ORF">TNIN_337021</name>
</gene>
<dbReference type="AlphaFoldDB" id="A0A8X6YGX3"/>
<dbReference type="GO" id="GO:0004222">
    <property type="term" value="F:metalloendopeptidase activity"/>
    <property type="evidence" value="ECO:0007669"/>
    <property type="project" value="InterPro"/>
</dbReference>
<proteinExistence type="inferred from homology"/>
<dbReference type="GO" id="GO:0005886">
    <property type="term" value="C:plasma membrane"/>
    <property type="evidence" value="ECO:0007669"/>
    <property type="project" value="TreeGrafter"/>
</dbReference>
<evidence type="ECO:0000256" key="1">
    <source>
        <dbReference type="ARBA" id="ARBA00007357"/>
    </source>
</evidence>
<dbReference type="InterPro" id="IPR008753">
    <property type="entry name" value="Peptidase_M13_N"/>
</dbReference>
<comment type="caution">
    <text evidence="3">The sequence shown here is derived from an EMBL/GenBank/DDBJ whole genome shotgun (WGS) entry which is preliminary data.</text>
</comment>
<keyword evidence="4" id="KW-1185">Reference proteome</keyword>
<dbReference type="EMBL" id="BMAV01017571">
    <property type="protein sequence ID" value="GFY69359.1"/>
    <property type="molecule type" value="Genomic_DNA"/>
</dbReference>
<dbReference type="GO" id="GO:0016485">
    <property type="term" value="P:protein processing"/>
    <property type="evidence" value="ECO:0007669"/>
    <property type="project" value="TreeGrafter"/>
</dbReference>
<dbReference type="InterPro" id="IPR000718">
    <property type="entry name" value="Peptidase_M13"/>
</dbReference>